<dbReference type="GO" id="GO:0047840">
    <property type="term" value="F:dCTP diphosphatase activity"/>
    <property type="evidence" value="ECO:0007669"/>
    <property type="project" value="UniProtKB-UniRule"/>
</dbReference>
<dbReference type="InterPro" id="IPR025984">
    <property type="entry name" value="DCTPP"/>
</dbReference>
<keyword evidence="1" id="KW-0479">Metal-binding</keyword>
<dbReference type="PANTHER" id="PTHR14552">
    <property type="match status" value="1"/>
</dbReference>
<feature type="domain" description="NTP pyrophosphohydrolase MazG-like" evidence="3">
    <location>
        <begin position="50"/>
        <end position="116"/>
    </location>
</feature>
<keyword evidence="1" id="KW-0963">Cytoplasm</keyword>
<keyword evidence="1" id="KW-0378">Hydrolase</keyword>
<dbReference type="InterPro" id="IPR004518">
    <property type="entry name" value="MazG-like_dom"/>
</dbReference>
<evidence type="ECO:0000256" key="1">
    <source>
        <dbReference type="PIRNR" id="PIRNR029826"/>
    </source>
</evidence>
<protein>
    <recommendedName>
        <fullName evidence="1">dCTP pyrophosphatase 1</fullName>
        <ecNumber evidence="1">3.6.1.12</ecNumber>
    </recommendedName>
</protein>
<dbReference type="Gene3D" id="1.10.287.1080">
    <property type="entry name" value="MazG-like"/>
    <property type="match status" value="1"/>
</dbReference>
<comment type="catalytic activity">
    <reaction evidence="1">
        <text>dCTP + H2O = dCMP + diphosphate + H(+)</text>
        <dbReference type="Rhea" id="RHEA:22636"/>
        <dbReference type="ChEBI" id="CHEBI:15377"/>
        <dbReference type="ChEBI" id="CHEBI:15378"/>
        <dbReference type="ChEBI" id="CHEBI:33019"/>
        <dbReference type="ChEBI" id="CHEBI:57566"/>
        <dbReference type="ChEBI" id="CHEBI:61481"/>
        <dbReference type="EC" id="3.6.1.12"/>
    </reaction>
</comment>
<comment type="cofactor">
    <cofactor evidence="1">
        <name>Mg(2+)</name>
        <dbReference type="ChEBI" id="CHEBI:18420"/>
    </cofactor>
</comment>
<keyword evidence="5" id="KW-1185">Reference proteome</keyword>
<dbReference type="GO" id="GO:0000287">
    <property type="term" value="F:magnesium ion binding"/>
    <property type="evidence" value="ECO:0007669"/>
    <property type="project" value="UniProtKB-UniRule"/>
</dbReference>
<evidence type="ECO:0000259" key="3">
    <source>
        <dbReference type="Pfam" id="PF03819"/>
    </source>
</evidence>
<dbReference type="AlphaFoldDB" id="A0AAN7L5L6"/>
<keyword evidence="1" id="KW-0460">Magnesium</keyword>
<dbReference type="Pfam" id="PF03819">
    <property type="entry name" value="MazG"/>
    <property type="match status" value="1"/>
</dbReference>
<proteinExistence type="predicted"/>
<name>A0AAN7L5L6_TRANT</name>
<dbReference type="GO" id="GO:0042262">
    <property type="term" value="P:DNA protection"/>
    <property type="evidence" value="ECO:0007669"/>
    <property type="project" value="UniProtKB-UniRule"/>
</dbReference>
<dbReference type="CDD" id="cd11537">
    <property type="entry name" value="NTP-PPase_RS21-C6_like"/>
    <property type="match status" value="1"/>
</dbReference>
<accession>A0AAN7L5L6</accession>
<dbReference type="EMBL" id="JAXQNO010000019">
    <property type="protein sequence ID" value="KAK4774937.1"/>
    <property type="molecule type" value="Genomic_DNA"/>
</dbReference>
<comment type="function">
    <text evidence="1">Hydrolyzes deoxynucleoside triphosphates (dNTPs) to the corresponding nucleoside monophosphates. Has a strong preference for dCTP and its analogs including 5-iodo-dCTP and 5-methyl-dCTP for which it may even have a higher efficiency. May protect DNA or RNA against the incorporation of these genotoxic nucleotide analogs through their catabolism.</text>
</comment>
<dbReference type="GO" id="GO:0006253">
    <property type="term" value="P:dCTP catabolic process"/>
    <property type="evidence" value="ECO:0007669"/>
    <property type="project" value="UniProtKB-UniRule"/>
</dbReference>
<dbReference type="Proteomes" id="UP001346149">
    <property type="component" value="Unassembled WGS sequence"/>
</dbReference>
<comment type="subunit">
    <text evidence="1">Homotetramer.</text>
</comment>
<organism evidence="4 5">
    <name type="scientific">Trapa natans</name>
    <name type="common">Water chestnut</name>
    <dbReference type="NCBI Taxonomy" id="22666"/>
    <lineage>
        <taxon>Eukaryota</taxon>
        <taxon>Viridiplantae</taxon>
        <taxon>Streptophyta</taxon>
        <taxon>Embryophyta</taxon>
        <taxon>Tracheophyta</taxon>
        <taxon>Spermatophyta</taxon>
        <taxon>Magnoliopsida</taxon>
        <taxon>eudicotyledons</taxon>
        <taxon>Gunneridae</taxon>
        <taxon>Pentapetalae</taxon>
        <taxon>rosids</taxon>
        <taxon>malvids</taxon>
        <taxon>Myrtales</taxon>
        <taxon>Lythraceae</taxon>
        <taxon>Trapa</taxon>
    </lineage>
</organism>
<evidence type="ECO:0000313" key="5">
    <source>
        <dbReference type="Proteomes" id="UP001346149"/>
    </source>
</evidence>
<sequence>MFPQKSDREIGVEEKKMVSEGGEEQCVTLELLRKKMADFAKEREWGQYHSPRNLLLALVGEVGELSEIFQWKGEVPKGLPDWKEEEKVHLGEELSDVLLYLIQLSDVCGINLAQAALRKVRLNAAKYPVGPGKGRLSLSLSHGGGSGGELDDHSDKEVDEIV</sequence>
<evidence type="ECO:0000313" key="4">
    <source>
        <dbReference type="EMBL" id="KAK4774937.1"/>
    </source>
</evidence>
<dbReference type="EC" id="3.6.1.12" evidence="1"/>
<dbReference type="SUPFAM" id="SSF101386">
    <property type="entry name" value="all-alpha NTP pyrophosphatases"/>
    <property type="match status" value="1"/>
</dbReference>
<feature type="region of interest" description="Disordered" evidence="2">
    <location>
        <begin position="138"/>
        <end position="162"/>
    </location>
</feature>
<reference evidence="4 5" key="1">
    <citation type="journal article" date="2023" name="Hortic Res">
        <title>Pangenome of water caltrop reveals structural variations and asymmetric subgenome divergence after allopolyploidization.</title>
        <authorList>
            <person name="Zhang X."/>
            <person name="Chen Y."/>
            <person name="Wang L."/>
            <person name="Yuan Y."/>
            <person name="Fang M."/>
            <person name="Shi L."/>
            <person name="Lu R."/>
            <person name="Comes H.P."/>
            <person name="Ma Y."/>
            <person name="Chen Y."/>
            <person name="Huang G."/>
            <person name="Zhou Y."/>
            <person name="Zheng Z."/>
            <person name="Qiu Y."/>
        </authorList>
    </citation>
    <scope>NUCLEOTIDE SEQUENCE [LARGE SCALE GENOMIC DNA]</scope>
    <source>
        <strain evidence="4">F231</strain>
    </source>
</reference>
<evidence type="ECO:0000256" key="2">
    <source>
        <dbReference type="SAM" id="MobiDB-lite"/>
    </source>
</evidence>
<dbReference type="GO" id="GO:0005829">
    <property type="term" value="C:cytosol"/>
    <property type="evidence" value="ECO:0007669"/>
    <property type="project" value="UniProtKB-SubCell"/>
</dbReference>
<dbReference type="PANTHER" id="PTHR14552:SF25">
    <property type="entry name" value="DCTP PYROPHOSPHATASE 1"/>
    <property type="match status" value="1"/>
</dbReference>
<comment type="caution">
    <text evidence="4">The sequence shown here is derived from an EMBL/GenBank/DDBJ whole genome shotgun (WGS) entry which is preliminary data.</text>
</comment>
<comment type="subcellular location">
    <subcellularLocation>
        <location evidence="1">Cytoplasm</location>
        <location evidence="1">Cytosol</location>
    </subcellularLocation>
</comment>
<gene>
    <name evidence="4" type="ORF">SAY86_009872</name>
</gene>